<feature type="region of interest" description="Disordered" evidence="1">
    <location>
        <begin position="384"/>
        <end position="403"/>
    </location>
</feature>
<gene>
    <name evidence="2" type="ORF">BT96DRAFT_1007987</name>
</gene>
<organism evidence="2 3">
    <name type="scientific">Gymnopus androsaceus JB14</name>
    <dbReference type="NCBI Taxonomy" id="1447944"/>
    <lineage>
        <taxon>Eukaryota</taxon>
        <taxon>Fungi</taxon>
        <taxon>Dikarya</taxon>
        <taxon>Basidiomycota</taxon>
        <taxon>Agaricomycotina</taxon>
        <taxon>Agaricomycetes</taxon>
        <taxon>Agaricomycetidae</taxon>
        <taxon>Agaricales</taxon>
        <taxon>Marasmiineae</taxon>
        <taxon>Omphalotaceae</taxon>
        <taxon>Gymnopus</taxon>
    </lineage>
</organism>
<evidence type="ECO:0000313" key="3">
    <source>
        <dbReference type="Proteomes" id="UP000799118"/>
    </source>
</evidence>
<dbReference type="OrthoDB" id="3049390at2759"/>
<dbReference type="Proteomes" id="UP000799118">
    <property type="component" value="Unassembled WGS sequence"/>
</dbReference>
<dbReference type="AlphaFoldDB" id="A0A6A4GGJ8"/>
<proteinExistence type="predicted"/>
<evidence type="ECO:0000256" key="1">
    <source>
        <dbReference type="SAM" id="MobiDB-lite"/>
    </source>
</evidence>
<sequence>MSYILLPEPCLLAFPASLDADLQQVHEQHLLLQGKTTGPTTRRAAKEDLDAILTWLGAAIHIPDYIDEVATEDAMNLFLSVFELVTYGADDIALEQLAAWQRYLAMNYSNRQRNLVMDMVSEVEDMLYKDGAAEADLLIESNKLQQCNKWRYILETTLLDVEQPTPEISFDKTQKQVAHTICEMKKVTKSIYKKTEFISAVAESGLAQVILKLADPAYAYHYYKNPHHSLLLQPSVTTRISSQIYPTQDPSLCSPQRTIFEFAWNRWLAAFLNAEKYRVHDVDVTSLYRQIKPYLLDLRKNQVNWESAMFNNTLRTIIQKTLDLWEVVDDTNDHAFDHRVKHCEQCKNLPADKKCVQRVPVHLNDDVEFVNKWEGVGLTRVSEAQQMQPRKTRKAKKTSRLVNPDDPINGLHLRRIAADEEVLKTCGKQIFLFINPKQIDKTNEDGDLIDFVWFEAFSRGEMPVNRGGRFAFWSSGQMWPFGVRQASGGRKADHYGWYAGIDADNDEGISILFEQAEISAIILETARAIHPDLVHKIREKAAHFDVDAVQSLCAQFEHIAEQAWSEFGFCVLQYGYYIETRENTLWSFNSGLLHGTMLPSEDTILRLRGGANRTASRGIHPVVRVCDQLRAERDQQVRDNHPVRVRAWNVQQ</sequence>
<name>A0A6A4GGJ8_9AGAR</name>
<keyword evidence="3" id="KW-1185">Reference proteome</keyword>
<reference evidence="2" key="1">
    <citation type="journal article" date="2019" name="Environ. Microbiol.">
        <title>Fungal ecological strategies reflected in gene transcription - a case study of two litter decomposers.</title>
        <authorList>
            <person name="Barbi F."/>
            <person name="Kohler A."/>
            <person name="Barry K."/>
            <person name="Baskaran P."/>
            <person name="Daum C."/>
            <person name="Fauchery L."/>
            <person name="Ihrmark K."/>
            <person name="Kuo A."/>
            <person name="LaButti K."/>
            <person name="Lipzen A."/>
            <person name="Morin E."/>
            <person name="Grigoriev I.V."/>
            <person name="Henrissat B."/>
            <person name="Lindahl B."/>
            <person name="Martin F."/>
        </authorList>
    </citation>
    <scope>NUCLEOTIDE SEQUENCE</scope>
    <source>
        <strain evidence="2">JB14</strain>
    </source>
</reference>
<protein>
    <submittedName>
        <fullName evidence="2">Uncharacterized protein</fullName>
    </submittedName>
</protein>
<dbReference type="EMBL" id="ML770129">
    <property type="protein sequence ID" value="KAE9384524.1"/>
    <property type="molecule type" value="Genomic_DNA"/>
</dbReference>
<accession>A0A6A4GGJ8</accession>
<feature type="compositionally biased region" description="Basic residues" evidence="1">
    <location>
        <begin position="390"/>
        <end position="399"/>
    </location>
</feature>
<evidence type="ECO:0000313" key="2">
    <source>
        <dbReference type="EMBL" id="KAE9384524.1"/>
    </source>
</evidence>